<dbReference type="GO" id="GO:0000725">
    <property type="term" value="P:recombinational repair"/>
    <property type="evidence" value="ECO:0007669"/>
    <property type="project" value="TreeGrafter"/>
</dbReference>
<dbReference type="Pfam" id="PF21196">
    <property type="entry name" value="PcrA_UvrD_tudor"/>
    <property type="match status" value="1"/>
</dbReference>
<dbReference type="CDD" id="cd17932">
    <property type="entry name" value="DEXQc_UvrD"/>
    <property type="match status" value="1"/>
</dbReference>
<dbReference type="Gene3D" id="1.10.10.160">
    <property type="match status" value="1"/>
</dbReference>
<dbReference type="Pfam" id="PF00580">
    <property type="entry name" value="UvrD-helicase"/>
    <property type="match status" value="2"/>
</dbReference>
<dbReference type="GO" id="GO:0043138">
    <property type="term" value="F:3'-5' DNA helicase activity"/>
    <property type="evidence" value="ECO:0007669"/>
    <property type="project" value="UniProtKB-EC"/>
</dbReference>
<evidence type="ECO:0000256" key="5">
    <source>
        <dbReference type="ARBA" id="ARBA00022806"/>
    </source>
</evidence>
<keyword evidence="8" id="KW-0234">DNA repair</keyword>
<dbReference type="InterPro" id="IPR000212">
    <property type="entry name" value="DNA_helicase_UvrD/REP"/>
</dbReference>
<feature type="domain" description="UvrD-like helicase C-terminal" evidence="16">
    <location>
        <begin position="351"/>
        <end position="625"/>
    </location>
</feature>
<dbReference type="PANTHER" id="PTHR11070">
    <property type="entry name" value="UVRD / RECB / PCRA DNA HELICASE FAMILY MEMBER"/>
    <property type="match status" value="1"/>
</dbReference>
<evidence type="ECO:0000256" key="9">
    <source>
        <dbReference type="ARBA" id="ARBA00023235"/>
    </source>
</evidence>
<dbReference type="GO" id="GO:0016887">
    <property type="term" value="F:ATP hydrolysis activity"/>
    <property type="evidence" value="ECO:0007669"/>
    <property type="project" value="RHEA"/>
</dbReference>
<accession>A0A0L6JUD6</accession>
<dbReference type="PROSITE" id="PS51217">
    <property type="entry name" value="UVRD_HELICASE_CTER"/>
    <property type="match status" value="1"/>
</dbReference>
<dbReference type="PANTHER" id="PTHR11070:SF2">
    <property type="entry name" value="ATP-DEPENDENT DNA HELICASE SRS2"/>
    <property type="match status" value="1"/>
</dbReference>
<keyword evidence="7" id="KW-0238">DNA-binding</keyword>
<dbReference type="EMBL" id="LGTC01000001">
    <property type="protein sequence ID" value="KNY29260.1"/>
    <property type="molecule type" value="Genomic_DNA"/>
</dbReference>
<keyword evidence="3" id="KW-0227">DNA damage</keyword>
<evidence type="ECO:0000256" key="10">
    <source>
        <dbReference type="ARBA" id="ARBA00034617"/>
    </source>
</evidence>
<dbReference type="GO" id="GO:0005829">
    <property type="term" value="C:cytosol"/>
    <property type="evidence" value="ECO:0007669"/>
    <property type="project" value="TreeGrafter"/>
</dbReference>
<keyword evidence="18" id="KW-1185">Reference proteome</keyword>
<dbReference type="PROSITE" id="PS51198">
    <property type="entry name" value="UVRD_HELICASE_ATP_BIND"/>
    <property type="match status" value="1"/>
</dbReference>
<evidence type="ECO:0000313" key="17">
    <source>
        <dbReference type="EMBL" id="KNY29260.1"/>
    </source>
</evidence>
<feature type="binding site" evidence="13">
    <location>
        <begin position="45"/>
        <end position="52"/>
    </location>
    <ligand>
        <name>ATP</name>
        <dbReference type="ChEBI" id="CHEBI:30616"/>
    </ligand>
</feature>
<dbReference type="AlphaFoldDB" id="A0A0L6JUD6"/>
<evidence type="ECO:0000256" key="7">
    <source>
        <dbReference type="ARBA" id="ARBA00023125"/>
    </source>
</evidence>
<dbReference type="eggNOG" id="COG0210">
    <property type="taxonomic scope" value="Bacteria"/>
</dbReference>
<dbReference type="OrthoDB" id="9810135at2"/>
<feature type="compositionally biased region" description="Polar residues" evidence="14">
    <location>
        <begin position="753"/>
        <end position="779"/>
    </location>
</feature>
<proteinExistence type="inferred from homology"/>
<dbReference type="GO" id="GO:0003677">
    <property type="term" value="F:DNA binding"/>
    <property type="evidence" value="ECO:0007669"/>
    <property type="project" value="UniProtKB-KW"/>
</dbReference>
<evidence type="ECO:0000259" key="16">
    <source>
        <dbReference type="PROSITE" id="PS51217"/>
    </source>
</evidence>
<feature type="region of interest" description="Disordered" evidence="14">
    <location>
        <begin position="753"/>
        <end position="780"/>
    </location>
</feature>
<dbReference type="STRING" id="398512.Bccel_4534"/>
<evidence type="ECO:0000256" key="13">
    <source>
        <dbReference type="PROSITE-ProRule" id="PRU00560"/>
    </source>
</evidence>
<protein>
    <recommendedName>
        <fullName evidence="11">DNA 3'-5' helicase</fullName>
        <ecNumber evidence="11">5.6.2.4</ecNumber>
    </recommendedName>
</protein>
<evidence type="ECO:0000259" key="15">
    <source>
        <dbReference type="PROSITE" id="PS51198"/>
    </source>
</evidence>
<dbReference type="Gene3D" id="1.10.486.10">
    <property type="entry name" value="PCRA, domain 4"/>
    <property type="match status" value="1"/>
</dbReference>
<reference evidence="18" key="1">
    <citation type="submission" date="2015-07" db="EMBL/GenBank/DDBJ databases">
        <title>Near-Complete Genome Sequence of the Cellulolytic Bacterium Bacteroides (Pseudobacteroides) cellulosolvens ATCC 35603.</title>
        <authorList>
            <person name="Dassa B."/>
            <person name="Utturkar S.M."/>
            <person name="Klingeman D.M."/>
            <person name="Hurt R.A."/>
            <person name="Keller M."/>
            <person name="Xu J."/>
            <person name="Reddy Y.H.K."/>
            <person name="Borovok I."/>
            <person name="Grinberg I.R."/>
            <person name="Lamed R."/>
            <person name="Zhivin O."/>
            <person name="Bayer E.A."/>
            <person name="Brown S.D."/>
        </authorList>
    </citation>
    <scope>NUCLEOTIDE SEQUENCE [LARGE SCALE GENOMIC DNA]</scope>
    <source>
        <strain evidence="18">DSM 2933</strain>
    </source>
</reference>
<dbReference type="Proteomes" id="UP000036923">
    <property type="component" value="Unassembled WGS sequence"/>
</dbReference>
<evidence type="ECO:0000256" key="4">
    <source>
        <dbReference type="ARBA" id="ARBA00022801"/>
    </source>
</evidence>
<sequence length="830" mass="93998">MISGENNIKEFLTIRNKLIESQYINLNDKQREAVYTINGPVLILAGAGSGKTTVLVNRIAHMIRFGDSFKSDHIPAYAVDDDLEMLRNIVNSLAPNKKAELSEDAVRVLRGRTVHPASILAITFTNKAAKEMRERIERLMGSMGEGMWIGTFHSTCVKILRRNINKLGFDNSFVIYDTADQLTVIKDCLKELNLNEKNFPPKGMLDAIGRAKDELIDSRTYSKMYQADFRMSKIASIYELYQKKLFQNNALDFDDIIIMTIKLFVEHEDVLDYYQKKFRYILVDEYQDTNTAQYTLISLLAQGNRNLCVVGDDDQSIYGWRGANIRNILDFEKEFKDCKTIKLEQNYRSTQLILDAANNVIKNNTGRKNKSLWTETLEGPKIQYYQGSNEYQEASFVASEIKRLSTIENTNYKDFAILYRVNAQSRIIEEMLMRESIPYKIFGGLRFYDRKEIKDILAYLRVIQNPSDNISLKRIINVPKRGIGNTTVDTAEEAANQRSCSIFSVIDSASSVPELQRAASKLEGFVSLISRFRILKDEITVSKLIEEVIKQSGIMDELKAENTVEAQTRIENIQELISGAIEFEEREEDKSLGAYLSGISLVADIDKLEEEQNNVVLMTLHSAKGLEFPAVFLVGMEEGIFPGYRAITDESELEEERRLCYVGITRSKKWLYMTSTLSRTLFGNTTYNKASRFLNEIPAELIEGYGRPASRQASTLKTSITGNSVNSGFPRQINSIQKDSGILRQINSVQKDSTTSSFNRTYNPNTASPSKPTGSNSAFSVGDKVEHKKFGVGIITGVEKEKDDFKLEIHFKGAGMKRLMAAFANLTKIS</sequence>
<evidence type="ECO:0000313" key="18">
    <source>
        <dbReference type="Proteomes" id="UP000036923"/>
    </source>
</evidence>
<evidence type="ECO:0000256" key="2">
    <source>
        <dbReference type="ARBA" id="ARBA00022741"/>
    </source>
</evidence>
<organism evidence="17 18">
    <name type="scientific">Pseudobacteroides cellulosolvens ATCC 35603 = DSM 2933</name>
    <dbReference type="NCBI Taxonomy" id="398512"/>
    <lineage>
        <taxon>Bacteria</taxon>
        <taxon>Bacillati</taxon>
        <taxon>Bacillota</taxon>
        <taxon>Clostridia</taxon>
        <taxon>Eubacteriales</taxon>
        <taxon>Oscillospiraceae</taxon>
        <taxon>Pseudobacteroides</taxon>
    </lineage>
</organism>
<dbReference type="EC" id="5.6.2.4" evidence="11"/>
<evidence type="ECO:0000256" key="11">
    <source>
        <dbReference type="ARBA" id="ARBA00034808"/>
    </source>
</evidence>
<dbReference type="CDD" id="cd18807">
    <property type="entry name" value="SF1_C_UvrD"/>
    <property type="match status" value="1"/>
</dbReference>
<dbReference type="RefSeq" id="WP_081926714.1">
    <property type="nucleotide sequence ID" value="NZ_JQKC01000001.1"/>
</dbReference>
<dbReference type="InterPro" id="IPR014017">
    <property type="entry name" value="DNA_helicase_UvrD-like_C"/>
</dbReference>
<comment type="caution">
    <text evidence="17">The sequence shown here is derived from an EMBL/GenBank/DDBJ whole genome shotgun (WGS) entry which is preliminary data.</text>
</comment>
<keyword evidence="9" id="KW-0413">Isomerase</keyword>
<dbReference type="InterPro" id="IPR014016">
    <property type="entry name" value="UvrD-like_ATP-bd"/>
</dbReference>
<name>A0A0L6JUD6_9FIRM</name>
<dbReference type="GO" id="GO:0033202">
    <property type="term" value="C:DNA helicase complex"/>
    <property type="evidence" value="ECO:0007669"/>
    <property type="project" value="TreeGrafter"/>
</dbReference>
<evidence type="ECO:0000256" key="6">
    <source>
        <dbReference type="ARBA" id="ARBA00022840"/>
    </source>
</evidence>
<evidence type="ECO:0000256" key="8">
    <source>
        <dbReference type="ARBA" id="ARBA00023204"/>
    </source>
</evidence>
<keyword evidence="5 13" id="KW-0347">Helicase</keyword>
<dbReference type="PATRIC" id="fig|398512.5.peg.4751"/>
<feature type="domain" description="UvrD-like helicase ATP-binding" evidence="15">
    <location>
        <begin position="24"/>
        <end position="350"/>
    </location>
</feature>
<dbReference type="InterPro" id="IPR013986">
    <property type="entry name" value="DExx_box_DNA_helicase_dom_sf"/>
</dbReference>
<comment type="similarity">
    <text evidence="1">Belongs to the helicase family. UvrD subfamily.</text>
</comment>
<dbReference type="SUPFAM" id="SSF52540">
    <property type="entry name" value="P-loop containing nucleoside triphosphate hydrolases"/>
    <property type="match status" value="1"/>
</dbReference>
<dbReference type="FunFam" id="3.40.50.300:FF:001201">
    <property type="entry name" value="ATP-dependent DNA helicase UvrD2"/>
    <property type="match status" value="1"/>
</dbReference>
<dbReference type="Gene3D" id="3.40.50.300">
    <property type="entry name" value="P-loop containing nucleotide triphosphate hydrolases"/>
    <property type="match status" value="2"/>
</dbReference>
<gene>
    <name evidence="17" type="ORF">Bccel_4534</name>
</gene>
<dbReference type="FunFam" id="1.10.486.10:FF:000003">
    <property type="entry name" value="ATP-dependent DNA helicase"/>
    <property type="match status" value="1"/>
</dbReference>
<keyword evidence="6 13" id="KW-0067">ATP-binding</keyword>
<dbReference type="Pfam" id="PF13361">
    <property type="entry name" value="UvrD_C"/>
    <property type="match status" value="1"/>
</dbReference>
<comment type="catalytic activity">
    <reaction evidence="10">
        <text>Couples ATP hydrolysis with the unwinding of duplex DNA by translocating in the 3'-5' direction.</text>
        <dbReference type="EC" id="5.6.2.4"/>
    </reaction>
</comment>
<evidence type="ECO:0000256" key="1">
    <source>
        <dbReference type="ARBA" id="ARBA00009922"/>
    </source>
</evidence>
<comment type="catalytic activity">
    <reaction evidence="12">
        <text>ATP + H2O = ADP + phosphate + H(+)</text>
        <dbReference type="Rhea" id="RHEA:13065"/>
        <dbReference type="ChEBI" id="CHEBI:15377"/>
        <dbReference type="ChEBI" id="CHEBI:15378"/>
        <dbReference type="ChEBI" id="CHEBI:30616"/>
        <dbReference type="ChEBI" id="CHEBI:43474"/>
        <dbReference type="ChEBI" id="CHEBI:456216"/>
        <dbReference type="EC" id="5.6.2.4"/>
    </reaction>
</comment>
<evidence type="ECO:0000256" key="14">
    <source>
        <dbReference type="SAM" id="MobiDB-lite"/>
    </source>
</evidence>
<dbReference type="InterPro" id="IPR027417">
    <property type="entry name" value="P-loop_NTPase"/>
</dbReference>
<dbReference type="GO" id="GO:0005524">
    <property type="term" value="F:ATP binding"/>
    <property type="evidence" value="ECO:0007669"/>
    <property type="project" value="UniProtKB-UniRule"/>
</dbReference>
<keyword evidence="2 13" id="KW-0547">Nucleotide-binding</keyword>
<evidence type="ECO:0000256" key="12">
    <source>
        <dbReference type="ARBA" id="ARBA00048988"/>
    </source>
</evidence>
<keyword evidence="4 13" id="KW-0378">Hydrolase</keyword>
<evidence type="ECO:0000256" key="3">
    <source>
        <dbReference type="ARBA" id="ARBA00022763"/>
    </source>
</evidence>